<evidence type="ECO:0000313" key="4">
    <source>
        <dbReference type="Proteomes" id="UP000346198"/>
    </source>
</evidence>
<proteinExistence type="predicted"/>
<evidence type="ECO:0000313" key="3">
    <source>
        <dbReference type="EMBL" id="VGO23313.1"/>
    </source>
</evidence>
<dbReference type="EMBL" id="CAAHFH010000003">
    <property type="protein sequence ID" value="VGO23313.1"/>
    <property type="molecule type" value="Genomic_DNA"/>
</dbReference>
<keyword evidence="2" id="KW-0812">Transmembrane</keyword>
<dbReference type="AlphaFoldDB" id="A0A6C2UTM2"/>
<feature type="compositionally biased region" description="Low complexity" evidence="1">
    <location>
        <begin position="247"/>
        <end position="256"/>
    </location>
</feature>
<dbReference type="Proteomes" id="UP000346198">
    <property type="component" value="Unassembled WGS sequence"/>
</dbReference>
<sequence>MRPTQKASAKNSRTVKLKTQNLNIEQKRAFTLLEVIVAMVVLTIALSVAFQAFSGTIRAWKRGTEVIDGMKHGDFAMNQLVSAINSTIYFNNPRKTYAFKVEKNTSAGLPADEISFVTSSGAFMPEYSPFTDGPHRIKLLIDDDDRGNPALFVIAMPAIANDEDFEDEYDAEPELASRAVQGLEVLFWDDEAEDWTEEWEKENSVPERILLTVFVVSDDEDEEPIEFARVIDIPVARSVEAKLRSPSSTDQSSGSTGNSGGGNNSITIGGAK</sequence>
<evidence type="ECO:0008006" key="5">
    <source>
        <dbReference type="Google" id="ProtNLM"/>
    </source>
</evidence>
<keyword evidence="4" id="KW-1185">Reference proteome</keyword>
<name>A0A6C2UTM2_9BACT</name>
<gene>
    <name evidence="3" type="ORF">SCARR_05420</name>
</gene>
<dbReference type="InterPro" id="IPR012902">
    <property type="entry name" value="N_methyl_site"/>
</dbReference>
<dbReference type="Pfam" id="PF07963">
    <property type="entry name" value="N_methyl"/>
    <property type="match status" value="1"/>
</dbReference>
<keyword evidence="2" id="KW-0472">Membrane</keyword>
<reference evidence="3 4" key="1">
    <citation type="submission" date="2019-04" db="EMBL/GenBank/DDBJ databases">
        <authorList>
            <person name="Van Vliet M D."/>
        </authorList>
    </citation>
    <scope>NUCLEOTIDE SEQUENCE [LARGE SCALE GENOMIC DNA]</scope>
    <source>
        <strain evidence="3 4">F21</strain>
    </source>
</reference>
<feature type="transmembrane region" description="Helical" evidence="2">
    <location>
        <begin position="29"/>
        <end position="53"/>
    </location>
</feature>
<dbReference type="NCBIfam" id="TIGR02532">
    <property type="entry name" value="IV_pilin_GFxxxE"/>
    <property type="match status" value="1"/>
</dbReference>
<evidence type="ECO:0000256" key="1">
    <source>
        <dbReference type="SAM" id="MobiDB-lite"/>
    </source>
</evidence>
<organism evidence="3 4">
    <name type="scientific">Pontiella sulfatireligans</name>
    <dbReference type="NCBI Taxonomy" id="2750658"/>
    <lineage>
        <taxon>Bacteria</taxon>
        <taxon>Pseudomonadati</taxon>
        <taxon>Kiritimatiellota</taxon>
        <taxon>Kiritimatiellia</taxon>
        <taxon>Kiritimatiellales</taxon>
        <taxon>Pontiellaceae</taxon>
        <taxon>Pontiella</taxon>
    </lineage>
</organism>
<keyword evidence="2" id="KW-1133">Transmembrane helix</keyword>
<feature type="region of interest" description="Disordered" evidence="1">
    <location>
        <begin position="241"/>
        <end position="272"/>
    </location>
</feature>
<evidence type="ECO:0000256" key="2">
    <source>
        <dbReference type="SAM" id="Phobius"/>
    </source>
</evidence>
<protein>
    <recommendedName>
        <fullName evidence="5">Type II secretion system protein J</fullName>
    </recommendedName>
</protein>
<accession>A0A6C2UTM2</accession>